<name>A0A4P9W5K8_9FUNG</name>
<feature type="compositionally biased region" description="Acidic residues" evidence="1">
    <location>
        <begin position="86"/>
        <end position="95"/>
    </location>
</feature>
<dbReference type="EMBL" id="KZ998052">
    <property type="protein sequence ID" value="RKO86613.1"/>
    <property type="molecule type" value="Genomic_DNA"/>
</dbReference>
<feature type="region of interest" description="Disordered" evidence="1">
    <location>
        <begin position="116"/>
        <end position="137"/>
    </location>
</feature>
<evidence type="ECO:0000256" key="1">
    <source>
        <dbReference type="SAM" id="MobiDB-lite"/>
    </source>
</evidence>
<evidence type="ECO:0000313" key="2">
    <source>
        <dbReference type="EMBL" id="RKO86613.1"/>
    </source>
</evidence>
<organism evidence="2 3">
    <name type="scientific">Blyttiomyces helicus</name>
    <dbReference type="NCBI Taxonomy" id="388810"/>
    <lineage>
        <taxon>Eukaryota</taxon>
        <taxon>Fungi</taxon>
        <taxon>Fungi incertae sedis</taxon>
        <taxon>Chytridiomycota</taxon>
        <taxon>Chytridiomycota incertae sedis</taxon>
        <taxon>Chytridiomycetes</taxon>
        <taxon>Chytridiomycetes incertae sedis</taxon>
        <taxon>Blyttiomyces</taxon>
    </lineage>
</organism>
<reference evidence="3" key="1">
    <citation type="journal article" date="2018" name="Nat. Microbiol.">
        <title>Leveraging single-cell genomics to expand the fungal tree of life.</title>
        <authorList>
            <person name="Ahrendt S.R."/>
            <person name="Quandt C.A."/>
            <person name="Ciobanu D."/>
            <person name="Clum A."/>
            <person name="Salamov A."/>
            <person name="Andreopoulos B."/>
            <person name="Cheng J.F."/>
            <person name="Woyke T."/>
            <person name="Pelin A."/>
            <person name="Henrissat B."/>
            <person name="Reynolds N.K."/>
            <person name="Benny G.L."/>
            <person name="Smith M.E."/>
            <person name="James T.Y."/>
            <person name="Grigoriev I.V."/>
        </authorList>
    </citation>
    <scope>NUCLEOTIDE SEQUENCE [LARGE SCALE GENOMIC DNA]</scope>
</reference>
<protein>
    <submittedName>
        <fullName evidence="2">Uncharacterized protein</fullName>
    </submittedName>
</protein>
<sequence>MARDKKKRSLGVRHDPLHVQLSKDASLELGRGGKPRKKGDDGRGPAPEELATSSSKKSGFVDSKTSKKILEIVRRQQDEVEREDGFGEDDDEEVEAGAGESVKGAAGFKRISMAVDSDEEVEEEEFFEDGEEKEWPD</sequence>
<dbReference type="Proteomes" id="UP000269721">
    <property type="component" value="Unassembled WGS sequence"/>
</dbReference>
<dbReference type="AlphaFoldDB" id="A0A4P9W5K8"/>
<feature type="compositionally biased region" description="Basic residues" evidence="1">
    <location>
        <begin position="1"/>
        <end position="11"/>
    </location>
</feature>
<gene>
    <name evidence="2" type="ORF">BDK51DRAFT_38069</name>
</gene>
<accession>A0A4P9W5K8</accession>
<feature type="region of interest" description="Disordered" evidence="1">
    <location>
        <begin position="1"/>
        <end position="63"/>
    </location>
</feature>
<evidence type="ECO:0000313" key="3">
    <source>
        <dbReference type="Proteomes" id="UP000269721"/>
    </source>
</evidence>
<proteinExistence type="predicted"/>
<feature type="compositionally biased region" description="Basic and acidic residues" evidence="1">
    <location>
        <begin position="75"/>
        <end position="85"/>
    </location>
</feature>
<feature type="region of interest" description="Disordered" evidence="1">
    <location>
        <begin position="75"/>
        <end position="101"/>
    </location>
</feature>
<keyword evidence="3" id="KW-1185">Reference proteome</keyword>